<dbReference type="OrthoDB" id="7336at10239"/>
<dbReference type="Proteomes" id="UP000225890">
    <property type="component" value="Segment"/>
</dbReference>
<protein>
    <submittedName>
        <fullName evidence="1">RecA-like DNA recombinase</fullName>
    </submittedName>
</protein>
<name>A0A0U3THL1_9CAUD</name>
<dbReference type="RefSeq" id="YP_009603242.1">
    <property type="nucleotide sequence ID" value="NC_041949.1"/>
</dbReference>
<dbReference type="Pfam" id="PF13479">
    <property type="entry name" value="AAA_24"/>
    <property type="match status" value="1"/>
</dbReference>
<reference evidence="1 2" key="1">
    <citation type="submission" date="2015-11" db="EMBL/GenBank/DDBJ databases">
        <authorList>
            <person name="Bagnasco F.G."/>
            <person name="Brynell Z.S."/>
            <person name="Burke S.O."/>
            <person name="Chimalakonda N.S."/>
            <person name="Connor J.A."/>
            <person name="Curtis K.N."/>
            <person name="Deaton B.M."/>
            <person name="Fahnestock A.K."/>
            <person name="Fratus C.R."/>
            <person name="Karstens A.W."/>
            <person name="Konde S.A."/>
            <person name="Lantz C.N."/>
            <person name="Lee S.M."/>
            <person name="Miller S.N."/>
            <person name="Minick J.E."/>
            <person name="Pruett K.M."/>
            <person name="Rose V.A."/>
            <person name="Schick A.M."/>
            <person name="Sells C.A."/>
            <person name="Sieker J.W."/>
            <person name="Thomas D.S."/>
            <person name="Warrad Y.M."/>
            <person name="Wyper J.F."/>
            <person name="Adair T.L."/>
            <person name="Gibbon B.C."/>
            <person name="Wu H."/>
            <person name="Jones W.S."/>
            <person name="Serrano M.G."/>
            <person name="Buck G."/>
            <person name="Lee V."/>
            <person name="Wang Y."/>
            <person name="Carvalho R."/>
            <person name="Voegtly L."/>
            <person name="Shi R."/>
            <person name="Duckworth R."/>
            <person name="Johnson A."/>
            <person name="Loviza R."/>
            <person name="Walstead R."/>
            <person name="Shah Z."/>
            <person name="Kiflezghi M."/>
            <person name="Wade K."/>
            <person name="Bradley K.W."/>
            <person name="Asai D.J."/>
            <person name="Bowman C.A."/>
            <person name="Russell D.A."/>
            <person name="Pope W.H."/>
            <person name="Jacobs-Sera D."/>
            <person name="Hendrix R.W."/>
            <person name="Hatfull G.F."/>
        </authorList>
    </citation>
    <scope>NUCLEOTIDE SEQUENCE [LARGE SCALE GENOMIC DNA]</scope>
</reference>
<evidence type="ECO:0000313" key="1">
    <source>
        <dbReference type="EMBL" id="ALY08409.1"/>
    </source>
</evidence>
<proteinExistence type="predicted"/>
<keyword evidence="2" id="KW-1185">Reference proteome</keyword>
<dbReference type="InterPro" id="IPR027417">
    <property type="entry name" value="P-loop_NTPase"/>
</dbReference>
<dbReference type="GeneID" id="40079103"/>
<dbReference type="SUPFAM" id="SSF52540">
    <property type="entry name" value="P-loop containing nucleoside triphosphate hydrolases"/>
    <property type="match status" value="1"/>
</dbReference>
<gene>
    <name evidence="1" type="primary">61</name>
    <name evidence="1" type="ORF">AMIGO_61</name>
</gene>
<dbReference type="KEGG" id="vg:40079103"/>
<accession>A0A0U3THL1</accession>
<dbReference type="Gene3D" id="3.40.50.300">
    <property type="entry name" value="P-loop containing nucleotide triphosphate hydrolases"/>
    <property type="match status" value="1"/>
</dbReference>
<sequence>MPKFELASLGVPIGKPKSLDEAMVALFYGPKGVGKTSLAVSAMEVEHMNEVLLVAFEDGSSSVSASFPDLQVARPEDWEQGLDLFEALVHEDTGINTVIIDTAAEAQQYIYDWSVGKYGDTDGFKKWAMVYEQLMKVVKALAKSGINVIVLAHAERDKDKLAQVIKVTPYFQGNKTGLELPKIFDIVGYLDIEGEGSDATRVLQLAPSTLITAGNRSEGRLPDYMDNPTMPKIIEAIRNNAPVKIK</sequence>
<organism evidence="1 2">
    <name type="scientific">Arthrobacter phage Amigo</name>
    <dbReference type="NCBI Taxonomy" id="1772291"/>
    <lineage>
        <taxon>Viruses</taxon>
        <taxon>Duplodnaviria</taxon>
        <taxon>Heunggongvirae</taxon>
        <taxon>Uroviricota</taxon>
        <taxon>Caudoviricetes</taxon>
        <taxon>Amigovirus</taxon>
        <taxon>Amigovirus amigo</taxon>
    </lineage>
</organism>
<dbReference type="EMBL" id="KU160638">
    <property type="protein sequence ID" value="ALY08409.1"/>
    <property type="molecule type" value="Genomic_DNA"/>
</dbReference>
<evidence type="ECO:0000313" key="2">
    <source>
        <dbReference type="Proteomes" id="UP000225890"/>
    </source>
</evidence>